<feature type="chain" id="PRO_5012425287" evidence="6">
    <location>
        <begin position="19"/>
        <end position="264"/>
    </location>
</feature>
<dbReference type="Pfam" id="PF06629">
    <property type="entry name" value="MipA"/>
    <property type="match status" value="1"/>
</dbReference>
<keyword evidence="4" id="KW-0472">Membrane</keyword>
<dbReference type="EMBL" id="OCND01000007">
    <property type="protein sequence ID" value="SOD55561.1"/>
    <property type="molecule type" value="Genomic_DNA"/>
</dbReference>
<comment type="subcellular location">
    <subcellularLocation>
        <location evidence="1">Cell outer membrane</location>
    </subcellularLocation>
</comment>
<dbReference type="AlphaFoldDB" id="A0A286DA79"/>
<dbReference type="Proteomes" id="UP000219374">
    <property type="component" value="Unassembled WGS sequence"/>
</dbReference>
<dbReference type="GO" id="GO:0009279">
    <property type="term" value="C:cell outer membrane"/>
    <property type="evidence" value="ECO:0007669"/>
    <property type="project" value="UniProtKB-SubCell"/>
</dbReference>
<evidence type="ECO:0000256" key="6">
    <source>
        <dbReference type="SAM" id="SignalP"/>
    </source>
</evidence>
<proteinExistence type="inferred from homology"/>
<organism evidence="7 8">
    <name type="scientific">Pseudoxanthomonas wuyuanensis</name>
    <dbReference type="NCBI Taxonomy" id="1073196"/>
    <lineage>
        <taxon>Bacteria</taxon>
        <taxon>Pseudomonadati</taxon>
        <taxon>Pseudomonadota</taxon>
        <taxon>Gammaproteobacteria</taxon>
        <taxon>Lysobacterales</taxon>
        <taxon>Lysobacteraceae</taxon>
        <taxon>Pseudoxanthomonas</taxon>
    </lineage>
</organism>
<keyword evidence="8" id="KW-1185">Reference proteome</keyword>
<sequence length="264" mass="28762">MLKYIATVPFLIPALAFAQTSSSDLLAKADDDRWTLGLAASMSDSPYAGEDTRVRPFPLLTFDGDRVFWRGLSGGVHAIKGDTFSLDVIVAGRFDGFDIEDLGRQELARNGIDASLLDDRDDGLDAGLATSWSGRAGEFKLRALVDVTDASGGYEVAADYAYALHWGRTTVVPGIGVRWMSDDLVNYYYGTLDEEIARGVPFYQPGSAVVPQVSIGFSRPLGEKWKLQGSLDYKFLPNEITESPLIEPDTDGSARLMIGISRSF</sequence>
<evidence type="ECO:0000256" key="3">
    <source>
        <dbReference type="ARBA" id="ARBA00022729"/>
    </source>
</evidence>
<dbReference type="PANTHER" id="PTHR38776">
    <property type="entry name" value="MLTA-INTERACTING PROTEIN-RELATED"/>
    <property type="match status" value="1"/>
</dbReference>
<evidence type="ECO:0000256" key="5">
    <source>
        <dbReference type="ARBA" id="ARBA00023237"/>
    </source>
</evidence>
<gene>
    <name evidence="7" type="ORF">SAMN06296416_107186</name>
</gene>
<dbReference type="OrthoDB" id="5295915at2"/>
<protein>
    <submittedName>
        <fullName evidence="7">Outer membrane protein</fullName>
    </submittedName>
</protein>
<accession>A0A286DA79</accession>
<reference evidence="7 8" key="1">
    <citation type="submission" date="2017-09" db="EMBL/GenBank/DDBJ databases">
        <authorList>
            <person name="Ehlers B."/>
            <person name="Leendertz F.H."/>
        </authorList>
    </citation>
    <scope>NUCLEOTIDE SEQUENCE [LARGE SCALE GENOMIC DNA]</scope>
    <source>
        <strain evidence="7 8">CGMCC 1.10978</strain>
    </source>
</reference>
<evidence type="ECO:0000256" key="4">
    <source>
        <dbReference type="ARBA" id="ARBA00023136"/>
    </source>
</evidence>
<evidence type="ECO:0000313" key="7">
    <source>
        <dbReference type="EMBL" id="SOD55561.1"/>
    </source>
</evidence>
<comment type="similarity">
    <text evidence="2">Belongs to the MipA/OmpV family.</text>
</comment>
<dbReference type="PANTHER" id="PTHR38776:SF1">
    <property type="entry name" value="MLTA-INTERACTING PROTEIN-RELATED"/>
    <property type="match status" value="1"/>
</dbReference>
<keyword evidence="3 6" id="KW-0732">Signal</keyword>
<feature type="signal peptide" evidence="6">
    <location>
        <begin position="1"/>
        <end position="18"/>
    </location>
</feature>
<evidence type="ECO:0000256" key="1">
    <source>
        <dbReference type="ARBA" id="ARBA00004442"/>
    </source>
</evidence>
<dbReference type="InterPro" id="IPR010583">
    <property type="entry name" value="MipA"/>
</dbReference>
<name>A0A286DA79_9GAMM</name>
<keyword evidence="5" id="KW-0998">Cell outer membrane</keyword>
<evidence type="ECO:0000256" key="2">
    <source>
        <dbReference type="ARBA" id="ARBA00005722"/>
    </source>
</evidence>
<evidence type="ECO:0000313" key="8">
    <source>
        <dbReference type="Proteomes" id="UP000219374"/>
    </source>
</evidence>